<proteinExistence type="predicted"/>
<sequence length="419" mass="44695">MNAPHIDAAVEPERQALAEAENAAGTWREAAQRAAQVAARHADHVDREARFPVEAFDALKSERLLSAMVPASFGGAGLSLAEVAQVCETLAHGCASTAMIYAMHQIQVACIMEHGAHAPWHQQVLAQLVEQQLLLASATSEENIGGSMRTSACAVDVIDGRFSIEKMAPTISYGAHADGILVTARRTAESPASDQVLIVTLLGDLELEKRGTWDSMGMRGTCSEGFRLLAQGHAEQILPTPFAEISDRTMLPVSHTLWASVWTGIAADAVNRAQAFFRAQARAKPGSVPPAGMRLAEAVGLLQMMQARLSVALDAAQAEHDAREAREASNDADAPLSAQLHYASDMNTLKTSISSTALLVVQEVLMICGMAGYKNGTEYSVGRHLRDLHSAPLMINNDRIAQNTASLLLAQRPASPGRA</sequence>
<dbReference type="PANTHER" id="PTHR43884">
    <property type="entry name" value="ACYL-COA DEHYDROGENASE"/>
    <property type="match status" value="1"/>
</dbReference>
<dbReference type="Gene3D" id="1.20.140.10">
    <property type="entry name" value="Butyryl-CoA Dehydrogenase, subunit A, domain 3"/>
    <property type="match status" value="1"/>
</dbReference>
<dbReference type="GO" id="GO:0050660">
    <property type="term" value="F:flavin adenine dinucleotide binding"/>
    <property type="evidence" value="ECO:0007669"/>
    <property type="project" value="InterPro"/>
</dbReference>
<dbReference type="InterPro" id="IPR036250">
    <property type="entry name" value="AcylCo_DH-like_C"/>
</dbReference>
<protein>
    <submittedName>
        <fullName evidence="2">Acyl-CoA dehydrogenase YdbM</fullName>
        <ecNumber evidence="2">1.3.99.-</ecNumber>
    </submittedName>
</protein>
<evidence type="ECO:0000259" key="1">
    <source>
        <dbReference type="Pfam" id="PF02771"/>
    </source>
</evidence>
<feature type="domain" description="Acyl-CoA dehydrogenase/oxidase N-terminal" evidence="1">
    <location>
        <begin position="29"/>
        <end position="118"/>
    </location>
</feature>
<dbReference type="Pfam" id="PF02771">
    <property type="entry name" value="Acyl-CoA_dh_N"/>
    <property type="match status" value="1"/>
</dbReference>
<reference evidence="2 3" key="1">
    <citation type="submission" date="2020-04" db="EMBL/GenBank/DDBJ databases">
        <authorList>
            <person name="De Canck E."/>
        </authorList>
    </citation>
    <scope>NUCLEOTIDE SEQUENCE [LARGE SCALE GENOMIC DNA]</scope>
    <source>
        <strain evidence="2 3">LMG 28688</strain>
    </source>
</reference>
<dbReference type="InterPro" id="IPR046373">
    <property type="entry name" value="Acyl-CoA_Oxase/DH_mid-dom_sf"/>
</dbReference>
<dbReference type="InterPro" id="IPR009100">
    <property type="entry name" value="AcylCoA_DH/oxidase_NM_dom_sf"/>
</dbReference>
<evidence type="ECO:0000313" key="2">
    <source>
        <dbReference type="EMBL" id="CAB3776119.1"/>
    </source>
</evidence>
<dbReference type="SUPFAM" id="SSF56645">
    <property type="entry name" value="Acyl-CoA dehydrogenase NM domain-like"/>
    <property type="match status" value="1"/>
</dbReference>
<dbReference type="Gene3D" id="2.40.110.10">
    <property type="entry name" value="Butyryl-CoA Dehydrogenase, subunit A, domain 2"/>
    <property type="match status" value="1"/>
</dbReference>
<gene>
    <name evidence="2" type="primary">ydbM</name>
    <name evidence="2" type="ORF">LMG28688_00169</name>
</gene>
<keyword evidence="2" id="KW-0560">Oxidoreductase</keyword>
<accession>A0A6J5FA60</accession>
<keyword evidence="3" id="KW-1185">Reference proteome</keyword>
<dbReference type="GO" id="GO:0003995">
    <property type="term" value="F:acyl-CoA dehydrogenase activity"/>
    <property type="evidence" value="ECO:0007669"/>
    <property type="project" value="TreeGrafter"/>
</dbReference>
<dbReference type="InterPro" id="IPR013786">
    <property type="entry name" value="AcylCoA_DH/ox_N"/>
</dbReference>
<evidence type="ECO:0000313" key="3">
    <source>
        <dbReference type="Proteomes" id="UP000494119"/>
    </source>
</evidence>
<dbReference type="PANTHER" id="PTHR43884:SF12">
    <property type="entry name" value="ISOVALERYL-COA DEHYDROGENASE, MITOCHONDRIAL-RELATED"/>
    <property type="match status" value="1"/>
</dbReference>
<organism evidence="2 3">
    <name type="scientific">Paraburkholderia caffeinitolerans</name>
    <dbReference type="NCBI Taxonomy" id="1723730"/>
    <lineage>
        <taxon>Bacteria</taxon>
        <taxon>Pseudomonadati</taxon>
        <taxon>Pseudomonadota</taxon>
        <taxon>Betaproteobacteria</taxon>
        <taxon>Burkholderiales</taxon>
        <taxon>Burkholderiaceae</taxon>
        <taxon>Paraburkholderia</taxon>
    </lineage>
</organism>
<dbReference type="PIRSF" id="PIRSF016578">
    <property type="entry name" value="HsaA"/>
    <property type="match status" value="1"/>
</dbReference>
<name>A0A6J5FA60_9BURK</name>
<dbReference type="SUPFAM" id="SSF47203">
    <property type="entry name" value="Acyl-CoA dehydrogenase C-terminal domain-like"/>
    <property type="match status" value="1"/>
</dbReference>
<dbReference type="Gene3D" id="1.10.540.10">
    <property type="entry name" value="Acyl-CoA dehydrogenase/oxidase, N-terminal domain"/>
    <property type="match status" value="1"/>
</dbReference>
<dbReference type="EC" id="1.3.99.-" evidence="2"/>
<dbReference type="EMBL" id="CADIKL010000001">
    <property type="protein sequence ID" value="CAB3776119.1"/>
    <property type="molecule type" value="Genomic_DNA"/>
</dbReference>
<dbReference type="InterPro" id="IPR037069">
    <property type="entry name" value="AcylCoA_DH/ox_N_sf"/>
</dbReference>
<dbReference type="RefSeq" id="WP_129561329.1">
    <property type="nucleotide sequence ID" value="NZ_CADIKL010000001.1"/>
</dbReference>
<dbReference type="AlphaFoldDB" id="A0A6J5FA60"/>
<dbReference type="Proteomes" id="UP000494119">
    <property type="component" value="Unassembled WGS sequence"/>
</dbReference>